<dbReference type="FunFam" id="3.40.50.2060:FF:000003">
    <property type="entry name" value="vacuolar protein sorting-associated protein 45 isoform X1"/>
    <property type="match status" value="1"/>
</dbReference>
<dbReference type="OrthoDB" id="10266265at2759"/>
<dbReference type="Gene3D" id="3.90.830.10">
    <property type="entry name" value="Syntaxin Binding Protein 1, Chain A, domain 2"/>
    <property type="match status" value="1"/>
</dbReference>
<dbReference type="InterPro" id="IPR043127">
    <property type="entry name" value="Sec-1-like_dom3a"/>
</dbReference>
<dbReference type="SUPFAM" id="SSF56815">
    <property type="entry name" value="Sec1/munc18-like (SM) proteins"/>
    <property type="match status" value="1"/>
</dbReference>
<dbReference type="OMA" id="VHQLNNA"/>
<dbReference type="PIRSF" id="PIRSF005715">
    <property type="entry name" value="VPS45_Sec1"/>
    <property type="match status" value="1"/>
</dbReference>
<evidence type="ECO:0000313" key="2">
    <source>
        <dbReference type="EMBL" id="KHN71005.1"/>
    </source>
</evidence>
<dbReference type="EMBL" id="JPKZ01022845">
    <property type="protein sequence ID" value="KHN71005.1"/>
    <property type="molecule type" value="Genomic_DNA"/>
</dbReference>
<dbReference type="InterPro" id="IPR027482">
    <property type="entry name" value="Sec1-like_dom2"/>
</dbReference>
<evidence type="ECO:0000313" key="3">
    <source>
        <dbReference type="Proteomes" id="UP000031036"/>
    </source>
</evidence>
<protein>
    <submittedName>
        <fullName evidence="2">Vacuolar protein sorting-associated protein 45</fullName>
    </submittedName>
</protein>
<dbReference type="Gene3D" id="3.40.50.2060">
    <property type="match status" value="1"/>
</dbReference>
<comment type="similarity">
    <text evidence="1">Belongs to the STXBP/unc-18/SEC1 family.</text>
</comment>
<dbReference type="Gene3D" id="1.25.40.60">
    <property type="match status" value="1"/>
</dbReference>
<dbReference type="Pfam" id="PF00995">
    <property type="entry name" value="Sec1"/>
    <property type="match status" value="1"/>
</dbReference>
<accession>A0A0B2UPZ4</accession>
<gene>
    <name evidence="2" type="primary">Vps45</name>
    <name evidence="2" type="ORF">Tcan_17542</name>
</gene>
<dbReference type="Proteomes" id="UP000031036">
    <property type="component" value="Unassembled WGS sequence"/>
</dbReference>
<organism evidence="2 3">
    <name type="scientific">Toxocara canis</name>
    <name type="common">Canine roundworm</name>
    <dbReference type="NCBI Taxonomy" id="6265"/>
    <lineage>
        <taxon>Eukaryota</taxon>
        <taxon>Metazoa</taxon>
        <taxon>Ecdysozoa</taxon>
        <taxon>Nematoda</taxon>
        <taxon>Chromadorea</taxon>
        <taxon>Rhabditida</taxon>
        <taxon>Spirurina</taxon>
        <taxon>Ascaridomorpha</taxon>
        <taxon>Ascaridoidea</taxon>
        <taxon>Toxocaridae</taxon>
        <taxon>Toxocara</taxon>
    </lineage>
</organism>
<dbReference type="InterPro" id="IPR043154">
    <property type="entry name" value="Sec-1-like_dom1"/>
</dbReference>
<sequence>MDIVTAARQYISEMIRLAGPGMKVMMMDKETTSAVSCVYAQSDVMQKEVYLFERIDSGAVREPIKHLKCVAFLRPTAENVQLLSEELRSPKYAQYYIYFCNIISKTDVKTLAEADEQETVREMHEFYIDGVPLCSHLLSLNIANVYGPTFSLTPAVFRRSLQSIIASLLAVKKRPSIRYQSTCRDGRRLADEVAKAMVREESLFESSKPDAVLLIIDRSEDPVTPLLNQWTYEAMVHELLGIKNHRVNMESIPDAGIVLLSPLQDSFYAKNMYANFGEIGQNIKELMTEFQRKSQTNQKLESIADMKTFVEQYPQFKKISGTVSKHVMVMGELSRLVSVNNLLEVSEVEQQVACNGEHSQCLNDIRRLLQQERITDIDACRLVMLYALRFETHANNDIHGLVQLLRRRGTNARLVNAIKAVLDFAGSSRRQNDLFGGSAMAMTKRFIKGLKGVENIYTQHEPYLCQLLDSIVKGRLPENAYPHIAPPQGNRIDNIIVFIIGGATYEESRAVFFANERRRTSGNAPAVLLLSTSMLNTKSFIDELISAQSYAS</sequence>
<proteinExistence type="inferred from homology"/>
<dbReference type="InterPro" id="IPR036045">
    <property type="entry name" value="Sec1-like_sf"/>
</dbReference>
<keyword evidence="3" id="KW-1185">Reference proteome</keyword>
<dbReference type="GO" id="GO:0016192">
    <property type="term" value="P:vesicle-mediated transport"/>
    <property type="evidence" value="ECO:0007669"/>
    <property type="project" value="InterPro"/>
</dbReference>
<dbReference type="Gene3D" id="3.40.50.1910">
    <property type="match status" value="1"/>
</dbReference>
<evidence type="ECO:0000256" key="1">
    <source>
        <dbReference type="ARBA" id="ARBA00009884"/>
    </source>
</evidence>
<dbReference type="PANTHER" id="PTHR11679">
    <property type="entry name" value="VESICLE PROTEIN SORTING-ASSOCIATED"/>
    <property type="match status" value="1"/>
</dbReference>
<name>A0A0B2UPZ4_TOXCA</name>
<dbReference type="AlphaFoldDB" id="A0A0B2UPZ4"/>
<dbReference type="InterPro" id="IPR001619">
    <property type="entry name" value="Sec1-like"/>
</dbReference>
<comment type="caution">
    <text evidence="2">The sequence shown here is derived from an EMBL/GenBank/DDBJ whole genome shotgun (WGS) entry which is preliminary data.</text>
</comment>
<dbReference type="STRING" id="6265.A0A0B2UPZ4"/>
<reference evidence="2 3" key="1">
    <citation type="submission" date="2014-11" db="EMBL/GenBank/DDBJ databases">
        <title>Genetic blueprint of the zoonotic pathogen Toxocara canis.</title>
        <authorList>
            <person name="Zhu X.-Q."/>
            <person name="Korhonen P.K."/>
            <person name="Cai H."/>
            <person name="Young N.D."/>
            <person name="Nejsum P."/>
            <person name="von Samson-Himmelstjerna G."/>
            <person name="Boag P.R."/>
            <person name="Tan P."/>
            <person name="Li Q."/>
            <person name="Min J."/>
            <person name="Yang Y."/>
            <person name="Wang X."/>
            <person name="Fang X."/>
            <person name="Hall R.S."/>
            <person name="Hofmann A."/>
            <person name="Sternberg P.W."/>
            <person name="Jex A.R."/>
            <person name="Gasser R.B."/>
        </authorList>
    </citation>
    <scope>NUCLEOTIDE SEQUENCE [LARGE SCALE GENOMIC DNA]</scope>
    <source>
        <strain evidence="2">PN_DK_2014</strain>
    </source>
</reference>